<evidence type="ECO:0008006" key="2">
    <source>
        <dbReference type="Google" id="ProtNLM"/>
    </source>
</evidence>
<dbReference type="InterPro" id="IPR027417">
    <property type="entry name" value="P-loop_NTPase"/>
</dbReference>
<dbReference type="AlphaFoldDB" id="A0A382J775"/>
<name>A0A382J775_9ZZZZ</name>
<reference evidence="1" key="1">
    <citation type="submission" date="2018-05" db="EMBL/GenBank/DDBJ databases">
        <authorList>
            <person name="Lanie J.A."/>
            <person name="Ng W.-L."/>
            <person name="Kazmierczak K.M."/>
            <person name="Andrzejewski T.M."/>
            <person name="Davidsen T.M."/>
            <person name="Wayne K.J."/>
            <person name="Tettelin H."/>
            <person name="Glass J.I."/>
            <person name="Rusch D."/>
            <person name="Podicherti R."/>
            <person name="Tsui H.-C.T."/>
            <person name="Winkler M.E."/>
        </authorList>
    </citation>
    <scope>NUCLEOTIDE SEQUENCE</scope>
</reference>
<feature type="non-terminal residue" evidence="1">
    <location>
        <position position="46"/>
    </location>
</feature>
<protein>
    <recommendedName>
        <fullName evidence="2">ABC transporter domain-containing protein</fullName>
    </recommendedName>
</protein>
<sequence>MIEVKNVSKKFLIKNNVVNALKNINCLINEKDCLAIVGESGSGKST</sequence>
<proteinExistence type="predicted"/>
<evidence type="ECO:0000313" key="1">
    <source>
        <dbReference type="EMBL" id="SVC06923.1"/>
    </source>
</evidence>
<dbReference type="EMBL" id="UINC01071758">
    <property type="protein sequence ID" value="SVC06923.1"/>
    <property type="molecule type" value="Genomic_DNA"/>
</dbReference>
<organism evidence="1">
    <name type="scientific">marine metagenome</name>
    <dbReference type="NCBI Taxonomy" id="408172"/>
    <lineage>
        <taxon>unclassified sequences</taxon>
        <taxon>metagenomes</taxon>
        <taxon>ecological metagenomes</taxon>
    </lineage>
</organism>
<accession>A0A382J775</accession>
<dbReference type="Gene3D" id="3.40.50.300">
    <property type="entry name" value="P-loop containing nucleotide triphosphate hydrolases"/>
    <property type="match status" value="1"/>
</dbReference>
<gene>
    <name evidence="1" type="ORF">METZ01_LOCUS259777</name>
</gene>
<dbReference type="SUPFAM" id="SSF52540">
    <property type="entry name" value="P-loop containing nucleoside triphosphate hydrolases"/>
    <property type="match status" value="1"/>
</dbReference>